<accession>A0A7M1AXY1</accession>
<dbReference type="AlphaFoldDB" id="A0A7M1AXY1"/>
<evidence type="ECO:0000313" key="3">
    <source>
        <dbReference type="Proteomes" id="UP000593910"/>
    </source>
</evidence>
<keyword evidence="1" id="KW-0472">Membrane</keyword>
<keyword evidence="1" id="KW-1133">Transmembrane helix</keyword>
<keyword evidence="3" id="KW-1185">Reference proteome</keyword>
<feature type="transmembrane region" description="Helical" evidence="1">
    <location>
        <begin position="102"/>
        <end position="123"/>
    </location>
</feature>
<sequence>MLVSALMLFAHKIGFDPTSITHYYLGDGELLLQKSNEGILKLILPHIFAFGVLSFVLIHFLIFTSYKKKRYTFSVIYILLTTQTLEIFSPFLIINISEYFSYLKLISFVFYMALIPLIFFWLFKSILED</sequence>
<dbReference type="KEGG" id="smax:FJR03_11370"/>
<feature type="transmembrane region" description="Helical" evidence="1">
    <location>
        <begin position="75"/>
        <end position="96"/>
    </location>
</feature>
<feature type="transmembrane region" description="Helical" evidence="1">
    <location>
        <begin position="39"/>
        <end position="63"/>
    </location>
</feature>
<evidence type="ECO:0000313" key="2">
    <source>
        <dbReference type="EMBL" id="QOP42304.1"/>
    </source>
</evidence>
<dbReference type="EMBL" id="CP041165">
    <property type="protein sequence ID" value="QOP42304.1"/>
    <property type="molecule type" value="Genomic_DNA"/>
</dbReference>
<protein>
    <submittedName>
        <fullName evidence="2">Uncharacterized protein</fullName>
    </submittedName>
</protein>
<dbReference type="Proteomes" id="UP000593910">
    <property type="component" value="Chromosome"/>
</dbReference>
<keyword evidence="1" id="KW-0812">Transmembrane</keyword>
<gene>
    <name evidence="2" type="ORF">FJR03_11370</name>
</gene>
<name>A0A7M1AXY1_9BACT</name>
<reference evidence="2 3" key="1">
    <citation type="submission" date="2019-06" db="EMBL/GenBank/DDBJ databases">
        <title>Sulfurimonas gotlandica sp. nov., a chemoautotrophic and psychrotolerant epsilonproteobacterium isolated from a pelagic redoxcline, and an emended description of the genus Sulfurimonas.</title>
        <authorList>
            <person name="Wang S."/>
            <person name="Jiang L."/>
            <person name="Shao Z."/>
        </authorList>
    </citation>
    <scope>NUCLEOTIDE SEQUENCE [LARGE SCALE GENOMIC DNA]</scope>
    <source>
        <strain evidence="2 3">B2</strain>
    </source>
</reference>
<proteinExistence type="predicted"/>
<evidence type="ECO:0000256" key="1">
    <source>
        <dbReference type="SAM" id="Phobius"/>
    </source>
</evidence>
<organism evidence="2 3">
    <name type="scientific">Sulfurimonas marina</name>
    <dbReference type="NCBI Taxonomy" id="2590551"/>
    <lineage>
        <taxon>Bacteria</taxon>
        <taxon>Pseudomonadati</taxon>
        <taxon>Campylobacterota</taxon>
        <taxon>Epsilonproteobacteria</taxon>
        <taxon>Campylobacterales</taxon>
        <taxon>Sulfurimonadaceae</taxon>
        <taxon>Sulfurimonas</taxon>
    </lineage>
</organism>